<proteinExistence type="predicted"/>
<organism evidence="1 2">
    <name type="scientific">Xanthomonas citri pv. citri</name>
    <dbReference type="NCBI Taxonomy" id="611301"/>
    <lineage>
        <taxon>Bacteria</taxon>
        <taxon>Pseudomonadati</taxon>
        <taxon>Pseudomonadota</taxon>
        <taxon>Gammaproteobacteria</taxon>
        <taxon>Lysobacterales</taxon>
        <taxon>Lysobacteraceae</taxon>
        <taxon>Xanthomonas</taxon>
    </lineage>
</organism>
<name>A0A0U5FC93_XANCI</name>
<dbReference type="AlphaFoldDB" id="A0A0U5FC93"/>
<sequence length="101" mass="10916">MTGAGSAATRQHSGSCTSAAAGGRLAALRRSCPVAPDGADIDEKRFNMRANLAVERQRRLQNTHVIALGCFDDPKNIFLRAPSTRCSTLNVRSHGRSSRRH</sequence>
<evidence type="ECO:0000313" key="2">
    <source>
        <dbReference type="Proteomes" id="UP000052230"/>
    </source>
</evidence>
<comment type="caution">
    <text evidence="1">The sequence shown here is derived from an EMBL/GenBank/DDBJ whole genome shotgun (WGS) entry which is preliminary data.</text>
</comment>
<reference evidence="1 2" key="1">
    <citation type="submission" date="2014-09" db="EMBL/GenBank/DDBJ databases">
        <authorList>
            <person name="Regsiter A."/>
        </authorList>
    </citation>
    <scope>NUCLEOTIDE SEQUENCE [LARGE SCALE GENOMIC DNA]</scope>
</reference>
<accession>A0A0U5FC93</accession>
<protein>
    <submittedName>
        <fullName evidence="1">Uncharacterized protein</fullName>
    </submittedName>
</protein>
<gene>
    <name evidence="1" type="ORF">XAC3562_220022</name>
</gene>
<dbReference type="Proteomes" id="UP000052230">
    <property type="component" value="Unassembled WGS sequence"/>
</dbReference>
<dbReference type="EMBL" id="CCXZ01000114">
    <property type="protein sequence ID" value="CEG15869.1"/>
    <property type="molecule type" value="Genomic_DNA"/>
</dbReference>
<keyword evidence="2" id="KW-1185">Reference proteome</keyword>
<evidence type="ECO:0000313" key="1">
    <source>
        <dbReference type="EMBL" id="CEG15869.1"/>
    </source>
</evidence>